<evidence type="ECO:0000313" key="1">
    <source>
        <dbReference type="EMBL" id="CAB5388195.1"/>
    </source>
</evidence>
<gene>
    <name evidence="1" type="ORF">CHRIB12_LOCUS20504</name>
</gene>
<dbReference type="AlphaFoldDB" id="A0A915ZRJ3"/>
<proteinExistence type="predicted"/>
<organism evidence="1 2">
    <name type="scientific">Rhizophagus irregularis</name>
    <dbReference type="NCBI Taxonomy" id="588596"/>
    <lineage>
        <taxon>Eukaryota</taxon>
        <taxon>Fungi</taxon>
        <taxon>Fungi incertae sedis</taxon>
        <taxon>Mucoromycota</taxon>
        <taxon>Glomeromycotina</taxon>
        <taxon>Glomeromycetes</taxon>
        <taxon>Glomerales</taxon>
        <taxon>Glomeraceae</taxon>
        <taxon>Rhizophagus</taxon>
    </lineage>
</organism>
<dbReference type="Proteomes" id="UP000684084">
    <property type="component" value="Unassembled WGS sequence"/>
</dbReference>
<name>A0A915ZRJ3_9GLOM</name>
<reference evidence="1" key="1">
    <citation type="submission" date="2020-05" db="EMBL/GenBank/DDBJ databases">
        <authorList>
            <person name="Rincon C."/>
            <person name="Sanders R I."/>
            <person name="Robbins C."/>
            <person name="Chaturvedi A."/>
        </authorList>
    </citation>
    <scope>NUCLEOTIDE SEQUENCE</scope>
    <source>
        <strain evidence="1">CHB12</strain>
    </source>
</reference>
<dbReference type="OrthoDB" id="2305586at2759"/>
<protein>
    <submittedName>
        <fullName evidence="1">Uncharacterized protein</fullName>
    </submittedName>
</protein>
<sequence>MNVNSSLFSINPLIESNDTHKIVLPACLRKPPHTTSLEYGLAPTLNALLHEFVTPKIFRIEVPRPQDHNYSDGYNSKIVNLIMLDNNVILPDKIDVMDLSGRCHCRCAVLQIIK</sequence>
<comment type="caution">
    <text evidence="1">The sequence shown here is derived from an EMBL/GenBank/DDBJ whole genome shotgun (WGS) entry which is preliminary data.</text>
</comment>
<dbReference type="EMBL" id="CAGKOT010000060">
    <property type="protein sequence ID" value="CAB5388195.1"/>
    <property type="molecule type" value="Genomic_DNA"/>
</dbReference>
<dbReference type="VEuPathDB" id="FungiDB:RhiirFUN_025074"/>
<accession>A0A915ZRJ3</accession>
<evidence type="ECO:0000313" key="2">
    <source>
        <dbReference type="Proteomes" id="UP000684084"/>
    </source>
</evidence>